<evidence type="ECO:0000313" key="3">
    <source>
        <dbReference type="EMBL" id="ADH86200.1"/>
    </source>
</evidence>
<accession>D6Z3S5</accession>
<dbReference type="HOGENOM" id="CLU_013850_1_1_7"/>
<keyword evidence="1" id="KW-0812">Transmembrane</keyword>
<dbReference type="STRING" id="589865.DaAHT2_1505"/>
<dbReference type="PANTHER" id="PTHR36698">
    <property type="entry name" value="BLL5892 PROTEIN"/>
    <property type="match status" value="1"/>
</dbReference>
<organism evidence="3 4">
    <name type="scientific">Desulfurivibrio alkaliphilus (strain DSM 19089 / UNIQEM U267 / AHT2)</name>
    <dbReference type="NCBI Taxonomy" id="589865"/>
    <lineage>
        <taxon>Bacteria</taxon>
        <taxon>Pseudomonadati</taxon>
        <taxon>Thermodesulfobacteriota</taxon>
        <taxon>Desulfobulbia</taxon>
        <taxon>Desulfobulbales</taxon>
        <taxon>Desulfobulbaceae</taxon>
        <taxon>Desulfurivibrio</taxon>
    </lineage>
</organism>
<protein>
    <submittedName>
        <fullName evidence="3">Mammalian cell entry related domain protein</fullName>
    </submittedName>
</protein>
<dbReference type="AlphaFoldDB" id="D6Z3S5"/>
<name>D6Z3S5_DESAT</name>
<feature type="transmembrane region" description="Helical" evidence="1">
    <location>
        <begin position="6"/>
        <end position="29"/>
    </location>
</feature>
<dbReference type="OrthoDB" id="5372112at2"/>
<dbReference type="EMBL" id="CP001940">
    <property type="protein sequence ID" value="ADH86200.1"/>
    <property type="molecule type" value="Genomic_DNA"/>
</dbReference>
<sequence length="316" mass="34160">MENRSYALAAGIFVLVLGTAMVLAIWWFAGERELAGEYILVTEGNIGNLNVGADVRFRGIAAGKVTDIRLDAEDPRQILVTIRIDDQLPVTRGTVAVLDTQGVTGVAYVQLEDDGSDPRPLVAEPGYPPRLPLKPSMLTRIAEAALEAMQGLELMSNNLAKFLSAENQVRFDEMVVQLTSAGESIDQGLEGLPATLEAMQELLGPDNQQRLAAVLENLEQLGGEALPAVDDLRTLLVSLDGMSARLETAASELGRELGQAGQRLQAETLPKIDRMLEDIGAGSRRLNYLLEELELNPELLLRGWAEPEPGPGESAR</sequence>
<evidence type="ECO:0000259" key="2">
    <source>
        <dbReference type="Pfam" id="PF02470"/>
    </source>
</evidence>
<dbReference type="PANTHER" id="PTHR36698:SF2">
    <property type="entry name" value="MCE_MLAD DOMAIN-CONTAINING PROTEIN"/>
    <property type="match status" value="1"/>
</dbReference>
<reference evidence="4" key="1">
    <citation type="submission" date="2010-02" db="EMBL/GenBank/DDBJ databases">
        <title>Complete sequence of Desulfurivibrio alkaliphilus AHT2.</title>
        <authorList>
            <consortium name="US DOE Joint Genome Institute"/>
            <person name="Pitluck S."/>
            <person name="Chertkov O."/>
            <person name="Detter J.C."/>
            <person name="Han C."/>
            <person name="Tapia R."/>
            <person name="Larimer F."/>
            <person name="Land M."/>
            <person name="Hauser L."/>
            <person name="Kyrpides N."/>
            <person name="Mikhailova N."/>
            <person name="Sorokin D.Y."/>
            <person name="Muyzer G."/>
            <person name="Woyke T."/>
        </authorList>
    </citation>
    <scope>NUCLEOTIDE SEQUENCE [LARGE SCALE GENOMIC DNA]</scope>
    <source>
        <strain evidence="4">DSM 19089 / UNIQEM U267 / AHT2</strain>
    </source>
</reference>
<dbReference type="RefSeq" id="WP_013163727.1">
    <property type="nucleotide sequence ID" value="NC_014216.1"/>
</dbReference>
<feature type="domain" description="Mce/MlaD" evidence="2">
    <location>
        <begin position="39"/>
        <end position="112"/>
    </location>
</feature>
<proteinExistence type="predicted"/>
<dbReference type="InParanoid" id="D6Z3S5"/>
<gene>
    <name evidence="3" type="ordered locus">DaAHT2_1505</name>
</gene>
<dbReference type="Proteomes" id="UP000001508">
    <property type="component" value="Chromosome"/>
</dbReference>
<keyword evidence="1" id="KW-1133">Transmembrane helix</keyword>
<evidence type="ECO:0000313" key="4">
    <source>
        <dbReference type="Proteomes" id="UP000001508"/>
    </source>
</evidence>
<dbReference type="KEGG" id="dak:DaAHT2_1505"/>
<evidence type="ECO:0000256" key="1">
    <source>
        <dbReference type="SAM" id="Phobius"/>
    </source>
</evidence>
<dbReference type="Pfam" id="PF02470">
    <property type="entry name" value="MlaD"/>
    <property type="match status" value="1"/>
</dbReference>
<dbReference type="eggNOG" id="COG1463">
    <property type="taxonomic scope" value="Bacteria"/>
</dbReference>
<keyword evidence="4" id="KW-1185">Reference proteome</keyword>
<keyword evidence="1" id="KW-0472">Membrane</keyword>
<dbReference type="InterPro" id="IPR003399">
    <property type="entry name" value="Mce/MlaD"/>
</dbReference>